<dbReference type="HAMAP" id="MF_00996">
    <property type="entry name" value="MqnD"/>
    <property type="match status" value="1"/>
</dbReference>
<evidence type="ECO:0000313" key="5">
    <source>
        <dbReference type="EMBL" id="TWJ33455.1"/>
    </source>
</evidence>
<dbReference type="Proteomes" id="UP000319449">
    <property type="component" value="Unassembled WGS sequence"/>
</dbReference>
<dbReference type="PANTHER" id="PTHR37167:SF1">
    <property type="entry name" value="1,4-DIHYDROXY-6-NAPHTOATE SYNTHASE"/>
    <property type="match status" value="1"/>
</dbReference>
<dbReference type="AlphaFoldDB" id="A0A562WS92"/>
<dbReference type="GO" id="GO:0009234">
    <property type="term" value="P:menaquinone biosynthetic process"/>
    <property type="evidence" value="ECO:0007669"/>
    <property type="project" value="UniProtKB-UniRule"/>
</dbReference>
<dbReference type="EC" id="4.1.99.29" evidence="4"/>
<organism evidence="5 6">
    <name type="scientific">Geobacter argillaceus</name>
    <dbReference type="NCBI Taxonomy" id="345631"/>
    <lineage>
        <taxon>Bacteria</taxon>
        <taxon>Pseudomonadati</taxon>
        <taxon>Thermodesulfobacteriota</taxon>
        <taxon>Desulfuromonadia</taxon>
        <taxon>Geobacterales</taxon>
        <taxon>Geobacteraceae</taxon>
        <taxon>Geobacter</taxon>
    </lineage>
</organism>
<protein>
    <recommendedName>
        <fullName evidence="4">1,4-dihydroxy-6-naphtoate synthase</fullName>
        <ecNumber evidence="4">4.1.99.29</ecNumber>
    </recommendedName>
    <alternativeName>
        <fullName evidence="4">Menaquinone biosynthetic enzyme MqnD</fullName>
    </alternativeName>
</protein>
<keyword evidence="2 4" id="KW-0474">Menaquinone biosynthesis</keyword>
<comment type="function">
    <text evidence="4">Catalyzes the conversion of cyclic dehypoxanthine futalosine (cyclic DHFL) into 1,4-dihydroxy-6-naphthoate, a step in the biosynthesis of menaquinone (MK, vitamin K2).</text>
</comment>
<evidence type="ECO:0000256" key="2">
    <source>
        <dbReference type="ARBA" id="ARBA00022428"/>
    </source>
</evidence>
<dbReference type="Gene3D" id="3.40.190.10">
    <property type="entry name" value="Periplasmic binding protein-like II"/>
    <property type="match status" value="2"/>
</dbReference>
<evidence type="ECO:0000313" key="6">
    <source>
        <dbReference type="Proteomes" id="UP000319449"/>
    </source>
</evidence>
<feature type="binding site" evidence="4">
    <location>
        <begin position="119"/>
        <end position="120"/>
    </location>
    <ligand>
        <name>substrate</name>
    </ligand>
</feature>
<comment type="caution">
    <text evidence="5">The sequence shown here is derived from an EMBL/GenBank/DDBJ whole genome shotgun (WGS) entry which is preliminary data.</text>
</comment>
<comment type="catalytic activity">
    <reaction evidence="4">
        <text>cyclic dehypoxanthinylfutalosinate = 1,4-dihydroxy-6-naphthoate + dihydroxyacetone</text>
        <dbReference type="Rhea" id="RHEA:33087"/>
        <dbReference type="ChEBI" id="CHEBI:16016"/>
        <dbReference type="ChEBI" id="CHEBI:64254"/>
        <dbReference type="ChEBI" id="CHEBI:64270"/>
        <dbReference type="EC" id="4.1.99.29"/>
    </reaction>
</comment>
<dbReference type="EMBL" id="VLLN01000001">
    <property type="protein sequence ID" value="TWJ33455.1"/>
    <property type="molecule type" value="Genomic_DNA"/>
</dbReference>
<feature type="active site" description="Proton acceptor" evidence="4">
    <location>
        <position position="158"/>
    </location>
</feature>
<evidence type="ECO:0000256" key="3">
    <source>
        <dbReference type="ARBA" id="ARBA00023239"/>
    </source>
</evidence>
<comment type="pathway">
    <text evidence="1 4">Quinol/quinone metabolism; menaquinone biosynthesis.</text>
</comment>
<keyword evidence="6" id="KW-1185">Reference proteome</keyword>
<dbReference type="SUPFAM" id="SSF53850">
    <property type="entry name" value="Periplasmic binding protein-like II"/>
    <property type="match status" value="1"/>
</dbReference>
<dbReference type="UniPathway" id="UPA00079"/>
<reference evidence="5 6" key="1">
    <citation type="submission" date="2019-07" db="EMBL/GenBank/DDBJ databases">
        <title>Genomic Encyclopedia of Archaeal and Bacterial Type Strains, Phase II (KMG-II): from individual species to whole genera.</title>
        <authorList>
            <person name="Goeker M."/>
        </authorList>
    </citation>
    <scope>NUCLEOTIDE SEQUENCE [LARGE SCALE GENOMIC DNA]</scope>
    <source>
        <strain evidence="5 6">ATCC BAA-1139</strain>
    </source>
</reference>
<comment type="similarity">
    <text evidence="4">Belongs to the MqnA/MqnD family. MqnD subfamily.</text>
</comment>
<keyword evidence="3 4" id="KW-0456">Lyase</keyword>
<sequence>MKTSNLEPRTSNLSLGFSPCPNDTYIFHALVHGLVPSPGIVFHERLEDVETLNALILAGELDVSKISYHLLGHVRDQYCLLSAGGALGRGCGPLIVARPGTTLADLAGKPIAVPGRYTTACLLLRLFDPSLANLLFVPFHEIMGMVERGAVAAGVIIHESRFTYREQGLVQLLDLGAWWEETTGCPIPLGGIVARRSLGVETIRTVVAAIRASLLHARNNPQVALPYIRDHAQEMADEVCAAHIGLYVNDFSLDLAEEGRSAVTTLLRLAEERGVIPRFEGNLFES</sequence>
<dbReference type="InterPro" id="IPR003773">
    <property type="entry name" value="Menaquinone_biosynth"/>
</dbReference>
<accession>A0A562WS92</accession>
<dbReference type="GO" id="GO:0016830">
    <property type="term" value="F:carbon-carbon lyase activity"/>
    <property type="evidence" value="ECO:0007669"/>
    <property type="project" value="UniProtKB-UniRule"/>
</dbReference>
<dbReference type="RefSeq" id="WP_145017049.1">
    <property type="nucleotide sequence ID" value="NZ_VLLN01000001.1"/>
</dbReference>
<name>A0A562WS92_9BACT</name>
<gene>
    <name evidence="4" type="primary">mqnD</name>
    <name evidence="5" type="ORF">JN12_00129</name>
</gene>
<evidence type="ECO:0000256" key="4">
    <source>
        <dbReference type="HAMAP-Rule" id="MF_00996"/>
    </source>
</evidence>
<feature type="binding site" evidence="4">
    <location>
        <begin position="65"/>
        <end position="67"/>
    </location>
    <ligand>
        <name>substrate</name>
    </ligand>
</feature>
<proteinExistence type="inferred from homology"/>
<dbReference type="Pfam" id="PF02621">
    <property type="entry name" value="VitK2_biosynth"/>
    <property type="match status" value="1"/>
</dbReference>
<dbReference type="InterPro" id="IPR030869">
    <property type="entry name" value="MqnD"/>
</dbReference>
<evidence type="ECO:0000256" key="1">
    <source>
        <dbReference type="ARBA" id="ARBA00004863"/>
    </source>
</evidence>
<dbReference type="PANTHER" id="PTHR37167">
    <property type="entry name" value="1,4-DIHYDROXY-6-NAPHTOATE SYNTHASE"/>
    <property type="match status" value="1"/>
</dbReference>
<dbReference type="CDD" id="cd13635">
    <property type="entry name" value="PBP2_Ttha1568_Mqnd"/>
    <property type="match status" value="1"/>
</dbReference>
<dbReference type="OrthoDB" id="9809439at2"/>